<protein>
    <submittedName>
        <fullName evidence="3">RNA-binding protein</fullName>
    </submittedName>
</protein>
<dbReference type="Pfam" id="PF00076">
    <property type="entry name" value="RRM_1"/>
    <property type="match status" value="1"/>
</dbReference>
<dbReference type="Proteomes" id="UP001500298">
    <property type="component" value="Unassembled WGS sequence"/>
</dbReference>
<keyword evidence="4" id="KW-1185">Reference proteome</keyword>
<dbReference type="EMBL" id="BAABJX010000011">
    <property type="protein sequence ID" value="GAA4824112.1"/>
    <property type="molecule type" value="Genomic_DNA"/>
</dbReference>
<dbReference type="PANTHER" id="PTHR48027">
    <property type="entry name" value="HETEROGENEOUS NUCLEAR RIBONUCLEOPROTEIN 87F-RELATED"/>
    <property type="match status" value="1"/>
</dbReference>
<dbReference type="InterPro" id="IPR035979">
    <property type="entry name" value="RBD_domain_sf"/>
</dbReference>
<accession>A0ABP9D5P8</accession>
<dbReference type="InterPro" id="IPR052462">
    <property type="entry name" value="SLIRP/GR-RBP-like"/>
</dbReference>
<comment type="caution">
    <text evidence="3">The sequence shown here is derived from an EMBL/GenBank/DDBJ whole genome shotgun (WGS) entry which is preliminary data.</text>
</comment>
<feature type="domain" description="RRM" evidence="2">
    <location>
        <begin position="1"/>
        <end position="79"/>
    </location>
</feature>
<sequence>MKVFVSKLHFRTSESDLKAAFQSFGAVKNVKIEMDPNTGRSKGFAYVEMEDKSAAEQAIASLNGTELDGRDIAVKEAVTEENIDAYKDSFNA</sequence>
<dbReference type="SUPFAM" id="SSF54928">
    <property type="entry name" value="RNA-binding domain, RBD"/>
    <property type="match status" value="1"/>
</dbReference>
<name>A0ABP9D5P8_9BACT</name>
<evidence type="ECO:0000313" key="3">
    <source>
        <dbReference type="EMBL" id="GAA4824112.1"/>
    </source>
</evidence>
<reference evidence="4" key="1">
    <citation type="journal article" date="2019" name="Int. J. Syst. Evol. Microbiol.">
        <title>The Global Catalogue of Microorganisms (GCM) 10K type strain sequencing project: providing services to taxonomists for standard genome sequencing and annotation.</title>
        <authorList>
            <consortium name="The Broad Institute Genomics Platform"/>
            <consortium name="The Broad Institute Genome Sequencing Center for Infectious Disease"/>
            <person name="Wu L."/>
            <person name="Ma J."/>
        </authorList>
    </citation>
    <scope>NUCLEOTIDE SEQUENCE [LARGE SCALE GENOMIC DNA]</scope>
    <source>
        <strain evidence="4">JCM 18326</strain>
    </source>
</reference>
<evidence type="ECO:0000259" key="2">
    <source>
        <dbReference type="PROSITE" id="PS50102"/>
    </source>
</evidence>
<dbReference type="InterPro" id="IPR000504">
    <property type="entry name" value="RRM_dom"/>
</dbReference>
<evidence type="ECO:0000313" key="4">
    <source>
        <dbReference type="Proteomes" id="UP001500298"/>
    </source>
</evidence>
<proteinExistence type="predicted"/>
<dbReference type="InterPro" id="IPR012677">
    <property type="entry name" value="Nucleotide-bd_a/b_plait_sf"/>
</dbReference>
<dbReference type="RefSeq" id="WP_345369052.1">
    <property type="nucleotide sequence ID" value="NZ_BAABJX010000011.1"/>
</dbReference>
<dbReference type="Gene3D" id="3.30.70.330">
    <property type="match status" value="1"/>
</dbReference>
<keyword evidence="1" id="KW-0694">RNA-binding</keyword>
<gene>
    <name evidence="3" type="ORF">GCM10023331_05790</name>
</gene>
<dbReference type="PROSITE" id="PS50102">
    <property type="entry name" value="RRM"/>
    <property type="match status" value="1"/>
</dbReference>
<organism evidence="3 4">
    <name type="scientific">Algivirga pacifica</name>
    <dbReference type="NCBI Taxonomy" id="1162670"/>
    <lineage>
        <taxon>Bacteria</taxon>
        <taxon>Pseudomonadati</taxon>
        <taxon>Bacteroidota</taxon>
        <taxon>Cytophagia</taxon>
        <taxon>Cytophagales</taxon>
        <taxon>Flammeovirgaceae</taxon>
        <taxon>Algivirga</taxon>
    </lineage>
</organism>
<evidence type="ECO:0000256" key="1">
    <source>
        <dbReference type="ARBA" id="ARBA00022884"/>
    </source>
</evidence>
<dbReference type="SMART" id="SM00360">
    <property type="entry name" value="RRM"/>
    <property type="match status" value="1"/>
</dbReference>